<keyword evidence="1" id="KW-0547">Nucleotide-binding</keyword>
<dbReference type="Pfam" id="PF13335">
    <property type="entry name" value="Mg_chelatase_C"/>
    <property type="match status" value="1"/>
</dbReference>
<dbReference type="PATRIC" id="fig|1121307.3.peg.2420"/>
<dbReference type="InterPro" id="IPR020568">
    <property type="entry name" value="Ribosomal_Su5_D2-typ_SF"/>
</dbReference>
<dbReference type="Pfam" id="PF01078">
    <property type="entry name" value="Mg_chelatase"/>
    <property type="match status" value="1"/>
</dbReference>
<dbReference type="AlphaFoldDB" id="A0A0J8DAN0"/>
<evidence type="ECO:0000259" key="3">
    <source>
        <dbReference type="Pfam" id="PF01078"/>
    </source>
</evidence>
<dbReference type="PRINTS" id="PR01657">
    <property type="entry name" value="MCMFAMILY"/>
</dbReference>
<dbReference type="NCBIfam" id="TIGR00368">
    <property type="entry name" value="YifB family Mg chelatase-like AAA ATPase"/>
    <property type="match status" value="1"/>
</dbReference>
<comment type="caution">
    <text evidence="5">The sequence shown here is derived from an EMBL/GenBank/DDBJ whole genome shotgun (WGS) entry which is preliminary data.</text>
</comment>
<dbReference type="InterPro" id="IPR025158">
    <property type="entry name" value="Mg_chelat-rel_C"/>
</dbReference>
<evidence type="ECO:0000313" key="6">
    <source>
        <dbReference type="Proteomes" id="UP000036756"/>
    </source>
</evidence>
<keyword evidence="6" id="KW-1185">Reference proteome</keyword>
<dbReference type="GO" id="GO:0003677">
    <property type="term" value="F:DNA binding"/>
    <property type="evidence" value="ECO:0007669"/>
    <property type="project" value="InterPro"/>
</dbReference>
<dbReference type="Pfam" id="PF13541">
    <property type="entry name" value="ChlI"/>
    <property type="match status" value="1"/>
</dbReference>
<organism evidence="5 6">
    <name type="scientific">Clostridium cylindrosporum DSM 605</name>
    <dbReference type="NCBI Taxonomy" id="1121307"/>
    <lineage>
        <taxon>Bacteria</taxon>
        <taxon>Bacillati</taxon>
        <taxon>Bacillota</taxon>
        <taxon>Clostridia</taxon>
        <taxon>Eubacteriales</taxon>
        <taxon>Clostridiaceae</taxon>
        <taxon>Clostridium</taxon>
    </lineage>
</organism>
<dbReference type="InterPro" id="IPR027417">
    <property type="entry name" value="P-loop_NTPase"/>
</dbReference>
<dbReference type="RefSeq" id="WP_048569463.1">
    <property type="nucleotide sequence ID" value="NZ_LFVU01000003.1"/>
</dbReference>
<evidence type="ECO:0000313" key="5">
    <source>
        <dbReference type="EMBL" id="KMT23090.1"/>
    </source>
</evidence>
<dbReference type="Gene3D" id="3.30.230.10">
    <property type="match status" value="1"/>
</dbReference>
<reference evidence="5 6" key="1">
    <citation type="submission" date="2015-06" db="EMBL/GenBank/DDBJ databases">
        <title>Draft genome sequence of the purine-degrading Clostridium cylindrosporum HC-1 (DSM 605).</title>
        <authorList>
            <person name="Poehlein A."/>
            <person name="Schiel-Bengelsdorf B."/>
            <person name="Bengelsdorf F."/>
            <person name="Daniel R."/>
            <person name="Duerre P."/>
        </authorList>
    </citation>
    <scope>NUCLEOTIDE SEQUENCE [LARGE SCALE GENOMIC DNA]</scope>
    <source>
        <strain evidence="5 6">DSM 605</strain>
    </source>
</reference>
<dbReference type="PANTHER" id="PTHR32039:SF7">
    <property type="entry name" value="COMPETENCE PROTEIN COMM"/>
    <property type="match status" value="1"/>
</dbReference>
<dbReference type="GO" id="GO:0005524">
    <property type="term" value="F:ATP binding"/>
    <property type="evidence" value="ECO:0007669"/>
    <property type="project" value="UniProtKB-KW"/>
</dbReference>
<protein>
    <submittedName>
        <fullName evidence="5">Competence protein ComM</fullName>
    </submittedName>
</protein>
<dbReference type="PANTHER" id="PTHR32039">
    <property type="entry name" value="MAGNESIUM-CHELATASE SUBUNIT CHLI"/>
    <property type="match status" value="1"/>
</dbReference>
<dbReference type="InterPro" id="IPR045006">
    <property type="entry name" value="CHLI-like"/>
</dbReference>
<dbReference type="InterPro" id="IPR000523">
    <property type="entry name" value="Mg_chelatse_chII-like_cat_dom"/>
</dbReference>
<feature type="domain" description="Mg chelatase-related protein C-terminal" evidence="4">
    <location>
        <begin position="407"/>
        <end position="502"/>
    </location>
</feature>
<keyword evidence="2" id="KW-0067">ATP-binding</keyword>
<evidence type="ECO:0000256" key="2">
    <source>
        <dbReference type="ARBA" id="ARBA00022840"/>
    </source>
</evidence>
<dbReference type="OrthoDB" id="9813147at2"/>
<accession>A0A0J8DAN0</accession>
<feature type="domain" description="Magnesium chelatase ChlI-like catalytic" evidence="3">
    <location>
        <begin position="191"/>
        <end position="399"/>
    </location>
</feature>
<dbReference type="Proteomes" id="UP000036756">
    <property type="component" value="Unassembled WGS sequence"/>
</dbReference>
<dbReference type="SUPFAM" id="SSF52540">
    <property type="entry name" value="P-loop containing nucleoside triphosphate hydrolases"/>
    <property type="match status" value="1"/>
</dbReference>
<dbReference type="SUPFAM" id="SSF54211">
    <property type="entry name" value="Ribosomal protein S5 domain 2-like"/>
    <property type="match status" value="1"/>
</dbReference>
<dbReference type="EMBL" id="LFVU01000003">
    <property type="protein sequence ID" value="KMT23090.1"/>
    <property type="molecule type" value="Genomic_DNA"/>
</dbReference>
<name>A0A0J8DAN0_CLOCY</name>
<evidence type="ECO:0000256" key="1">
    <source>
        <dbReference type="ARBA" id="ARBA00022741"/>
    </source>
</evidence>
<dbReference type="InterPro" id="IPR004482">
    <property type="entry name" value="Mg_chelat-rel"/>
</dbReference>
<dbReference type="STRING" id="1121307.CLCY_7c01370"/>
<gene>
    <name evidence="5" type="primary">comM</name>
    <name evidence="5" type="ORF">CLCY_7c01370</name>
</gene>
<evidence type="ECO:0000259" key="4">
    <source>
        <dbReference type="Pfam" id="PF13335"/>
    </source>
</evidence>
<sequence>MISTINSISLHGVEGFIVKIEADVQNGIPVFNMVGLPDITIKESKDRVRVAIKNSGLEFPLSRIIVNFAPAHLKKEGPHFDLPIAIGILHNIGSIKSFDTSSIAFIGELSLSGDITYTKGCLPMVLEARSKGIKEIFIPFDNINEVSSIDNIVIYPVKTLKEVVLFLNKEISINPLKISRNISRNLNFHLDFSEVKGQSFAKRAVEICASGNHNILMLGPPGGGKTMLSKRIPTILPSLTVEEAIEVTKIHSISGKCSNKSEFITIPPFREPHHTASFSAIIGGGVNPLPGEISLAHNGVLYLDELPEYKRESLEALREPMESGNIIISRAKGIYTYPSRFLLVASMNPCKCGYYGYDTINKQCRCNDYEIKNYLSKVSGPILDRIDIHISIEPISYKEINSTKNEESSISIRNRVEKVHEIQRIRFINENIKFNSEMQTSHIKKYCQISKETNNFLEDIFNNLSLSTRSLNKILKLSRTIADMDLSDSIDLNHVAEAVQYRILDRKSI</sequence>
<dbReference type="InterPro" id="IPR014721">
    <property type="entry name" value="Ribsml_uS5_D2-typ_fold_subgr"/>
</dbReference>
<dbReference type="Gene3D" id="3.40.50.300">
    <property type="entry name" value="P-loop containing nucleotide triphosphate hydrolases"/>
    <property type="match status" value="1"/>
</dbReference>
<dbReference type="InterPro" id="IPR001208">
    <property type="entry name" value="MCM_dom"/>
</dbReference>
<proteinExistence type="predicted"/>